<protein>
    <recommendedName>
        <fullName evidence="5">G-protein coupled receptors family 1 profile domain-containing protein</fullName>
    </recommendedName>
</protein>
<reference evidence="3" key="2">
    <citation type="submission" date="2024-10" db="UniProtKB">
        <authorList>
            <consortium name="EnsemblProtists"/>
        </authorList>
    </citation>
    <scope>IDENTIFICATION</scope>
</reference>
<feature type="transmembrane region" description="Helical" evidence="2">
    <location>
        <begin position="122"/>
        <end position="140"/>
    </location>
</feature>
<keyword evidence="2" id="KW-0472">Membrane</keyword>
<feature type="region of interest" description="Disordered" evidence="1">
    <location>
        <begin position="148"/>
        <end position="176"/>
    </location>
</feature>
<accession>A0A0D3IUV9</accession>
<dbReference type="HOGENOM" id="CLU_130773_0_0_1"/>
<feature type="transmembrane region" description="Helical" evidence="2">
    <location>
        <begin position="76"/>
        <end position="102"/>
    </location>
</feature>
<dbReference type="PaxDb" id="2903-EOD15044"/>
<keyword evidence="2" id="KW-0812">Transmembrane</keyword>
<keyword evidence="2" id="KW-1133">Transmembrane helix</keyword>
<dbReference type="GeneID" id="17261194"/>
<feature type="transmembrane region" description="Helical" evidence="2">
    <location>
        <begin position="41"/>
        <end position="69"/>
    </location>
</feature>
<proteinExistence type="predicted"/>
<dbReference type="EnsemblProtists" id="EOD15044">
    <property type="protein sequence ID" value="EOD15044"/>
    <property type="gene ID" value="EMIHUDRAFT_124348"/>
</dbReference>
<evidence type="ECO:0000313" key="3">
    <source>
        <dbReference type="EnsemblProtists" id="EOD15044"/>
    </source>
</evidence>
<name>A0A0D3IUV9_EMIH1</name>
<evidence type="ECO:0008006" key="5">
    <source>
        <dbReference type="Google" id="ProtNLM"/>
    </source>
</evidence>
<dbReference type="AlphaFoldDB" id="A0A0D3IUV9"/>
<dbReference type="Proteomes" id="UP000013827">
    <property type="component" value="Unassembled WGS sequence"/>
</dbReference>
<organism evidence="3 4">
    <name type="scientific">Emiliania huxleyi (strain CCMP1516)</name>
    <dbReference type="NCBI Taxonomy" id="280463"/>
    <lineage>
        <taxon>Eukaryota</taxon>
        <taxon>Haptista</taxon>
        <taxon>Haptophyta</taxon>
        <taxon>Prymnesiophyceae</taxon>
        <taxon>Isochrysidales</taxon>
        <taxon>Noelaerhabdaceae</taxon>
        <taxon>Emiliania</taxon>
    </lineage>
</organism>
<evidence type="ECO:0000256" key="2">
    <source>
        <dbReference type="SAM" id="Phobius"/>
    </source>
</evidence>
<evidence type="ECO:0000256" key="1">
    <source>
        <dbReference type="SAM" id="MobiDB-lite"/>
    </source>
</evidence>
<sequence>MLACVDSMRENDLLGARAERCLAPCPSSPSPQSISMISPRAVVSITIIVTVFTSILAPILITILITILVTIPIPTLVNIIISNVTFFFIVVVNILPLIATTLSVPDSICYIADQLFVRCKNGWYESLITIITIVIIVILGRCRFPRSTRPASPSPACRQPTSPAPPRSLALPSQYE</sequence>
<reference evidence="4" key="1">
    <citation type="journal article" date="2013" name="Nature">
        <title>Pan genome of the phytoplankton Emiliania underpins its global distribution.</title>
        <authorList>
            <person name="Read B.A."/>
            <person name="Kegel J."/>
            <person name="Klute M.J."/>
            <person name="Kuo A."/>
            <person name="Lefebvre S.C."/>
            <person name="Maumus F."/>
            <person name="Mayer C."/>
            <person name="Miller J."/>
            <person name="Monier A."/>
            <person name="Salamov A."/>
            <person name="Young J."/>
            <person name="Aguilar M."/>
            <person name="Claverie J.M."/>
            <person name="Frickenhaus S."/>
            <person name="Gonzalez K."/>
            <person name="Herman E.K."/>
            <person name="Lin Y.C."/>
            <person name="Napier J."/>
            <person name="Ogata H."/>
            <person name="Sarno A.F."/>
            <person name="Shmutz J."/>
            <person name="Schroeder D."/>
            <person name="de Vargas C."/>
            <person name="Verret F."/>
            <person name="von Dassow P."/>
            <person name="Valentin K."/>
            <person name="Van de Peer Y."/>
            <person name="Wheeler G."/>
            <person name="Dacks J.B."/>
            <person name="Delwiche C.F."/>
            <person name="Dyhrman S.T."/>
            <person name="Glockner G."/>
            <person name="John U."/>
            <person name="Richards T."/>
            <person name="Worden A.Z."/>
            <person name="Zhang X."/>
            <person name="Grigoriev I.V."/>
            <person name="Allen A.E."/>
            <person name="Bidle K."/>
            <person name="Borodovsky M."/>
            <person name="Bowler C."/>
            <person name="Brownlee C."/>
            <person name="Cock J.M."/>
            <person name="Elias M."/>
            <person name="Gladyshev V.N."/>
            <person name="Groth M."/>
            <person name="Guda C."/>
            <person name="Hadaegh A."/>
            <person name="Iglesias-Rodriguez M.D."/>
            <person name="Jenkins J."/>
            <person name="Jones B.M."/>
            <person name="Lawson T."/>
            <person name="Leese F."/>
            <person name="Lindquist E."/>
            <person name="Lobanov A."/>
            <person name="Lomsadze A."/>
            <person name="Malik S.B."/>
            <person name="Marsh M.E."/>
            <person name="Mackinder L."/>
            <person name="Mock T."/>
            <person name="Mueller-Roeber B."/>
            <person name="Pagarete A."/>
            <person name="Parker M."/>
            <person name="Probert I."/>
            <person name="Quesneville H."/>
            <person name="Raines C."/>
            <person name="Rensing S.A."/>
            <person name="Riano-Pachon D.M."/>
            <person name="Richier S."/>
            <person name="Rokitta S."/>
            <person name="Shiraiwa Y."/>
            <person name="Soanes D.M."/>
            <person name="van der Giezen M."/>
            <person name="Wahlund T.M."/>
            <person name="Williams B."/>
            <person name="Wilson W."/>
            <person name="Wolfe G."/>
            <person name="Wurch L.L."/>
        </authorList>
    </citation>
    <scope>NUCLEOTIDE SEQUENCE</scope>
</reference>
<evidence type="ECO:0000313" key="4">
    <source>
        <dbReference type="Proteomes" id="UP000013827"/>
    </source>
</evidence>
<dbReference type="RefSeq" id="XP_005767473.1">
    <property type="nucleotide sequence ID" value="XM_005767416.1"/>
</dbReference>
<keyword evidence="4" id="KW-1185">Reference proteome</keyword>
<dbReference type="KEGG" id="ehx:EMIHUDRAFT_124348"/>